<comment type="catalytic activity">
    <reaction evidence="1 5 6">
        <text>[protein]-peptidylproline (omega=180) = [protein]-peptidylproline (omega=0)</text>
        <dbReference type="Rhea" id="RHEA:16237"/>
        <dbReference type="Rhea" id="RHEA-COMP:10747"/>
        <dbReference type="Rhea" id="RHEA-COMP:10748"/>
        <dbReference type="ChEBI" id="CHEBI:83833"/>
        <dbReference type="ChEBI" id="CHEBI:83834"/>
        <dbReference type="EC" id="5.2.1.8"/>
    </reaction>
</comment>
<name>A0A841FFP7_9ACTN</name>
<feature type="domain" description="PPIase FKBP-type" evidence="7">
    <location>
        <begin position="20"/>
        <end position="108"/>
    </location>
</feature>
<dbReference type="InterPro" id="IPR001179">
    <property type="entry name" value="PPIase_FKBP_dom"/>
</dbReference>
<evidence type="ECO:0000259" key="7">
    <source>
        <dbReference type="PROSITE" id="PS50059"/>
    </source>
</evidence>
<dbReference type="PANTHER" id="PTHR43811">
    <property type="entry name" value="FKBP-TYPE PEPTIDYL-PROLYL CIS-TRANS ISOMERASE FKPA"/>
    <property type="match status" value="1"/>
</dbReference>
<dbReference type="FunFam" id="3.10.50.40:FF:000006">
    <property type="entry name" value="Peptidyl-prolyl cis-trans isomerase"/>
    <property type="match status" value="1"/>
</dbReference>
<evidence type="ECO:0000256" key="6">
    <source>
        <dbReference type="RuleBase" id="RU003915"/>
    </source>
</evidence>
<keyword evidence="9" id="KW-1185">Reference proteome</keyword>
<dbReference type="GO" id="GO:0003755">
    <property type="term" value="F:peptidyl-prolyl cis-trans isomerase activity"/>
    <property type="evidence" value="ECO:0007669"/>
    <property type="project" value="UniProtKB-UniRule"/>
</dbReference>
<gene>
    <name evidence="8" type="ORF">HNR73_001673</name>
</gene>
<sequence>MALEITDHHVPTDGPEAKAGDTVAVHYTGTLHTDGTQFDSSAGAAPITFTLGAGQVIQGWDQGLLGMRPGGKRTLVIPPELGYGDQGFPGAIPPSSTLVFDVELVAIK</sequence>
<dbReference type="Proteomes" id="UP000548476">
    <property type="component" value="Unassembled WGS sequence"/>
</dbReference>
<evidence type="ECO:0000256" key="5">
    <source>
        <dbReference type="PROSITE-ProRule" id="PRU00277"/>
    </source>
</evidence>
<dbReference type="PROSITE" id="PS50059">
    <property type="entry name" value="FKBP_PPIASE"/>
    <property type="match status" value="1"/>
</dbReference>
<dbReference type="Pfam" id="PF00254">
    <property type="entry name" value="FKBP_C"/>
    <property type="match status" value="1"/>
</dbReference>
<evidence type="ECO:0000256" key="1">
    <source>
        <dbReference type="ARBA" id="ARBA00000971"/>
    </source>
</evidence>
<dbReference type="EC" id="5.2.1.8" evidence="6"/>
<proteinExistence type="inferred from homology"/>
<dbReference type="Gene3D" id="3.10.50.40">
    <property type="match status" value="1"/>
</dbReference>
<dbReference type="SUPFAM" id="SSF54534">
    <property type="entry name" value="FKBP-like"/>
    <property type="match status" value="1"/>
</dbReference>
<dbReference type="AlphaFoldDB" id="A0A841FFP7"/>
<keyword evidence="4 5" id="KW-0413">Isomerase</keyword>
<evidence type="ECO:0000313" key="9">
    <source>
        <dbReference type="Proteomes" id="UP000548476"/>
    </source>
</evidence>
<evidence type="ECO:0000256" key="3">
    <source>
        <dbReference type="ARBA" id="ARBA00023110"/>
    </source>
</evidence>
<keyword evidence="3 5" id="KW-0697">Rotamase</keyword>
<dbReference type="InterPro" id="IPR046357">
    <property type="entry name" value="PPIase_dom_sf"/>
</dbReference>
<evidence type="ECO:0000256" key="4">
    <source>
        <dbReference type="ARBA" id="ARBA00023235"/>
    </source>
</evidence>
<evidence type="ECO:0000256" key="2">
    <source>
        <dbReference type="ARBA" id="ARBA00006577"/>
    </source>
</evidence>
<protein>
    <recommendedName>
        <fullName evidence="6">Peptidyl-prolyl cis-trans isomerase</fullName>
        <ecNumber evidence="6">5.2.1.8</ecNumber>
    </recommendedName>
</protein>
<reference evidence="8 9" key="1">
    <citation type="submission" date="2020-08" db="EMBL/GenBank/DDBJ databases">
        <title>Genomic Encyclopedia of Type Strains, Phase IV (KMG-IV): sequencing the most valuable type-strain genomes for metagenomic binning, comparative biology and taxonomic classification.</title>
        <authorList>
            <person name="Goeker M."/>
        </authorList>
    </citation>
    <scope>NUCLEOTIDE SEQUENCE [LARGE SCALE GENOMIC DNA]</scope>
    <source>
        <strain evidence="8 9">YIM 65646</strain>
    </source>
</reference>
<accession>A0A841FFP7</accession>
<comment type="similarity">
    <text evidence="2 6">Belongs to the FKBP-type PPIase family.</text>
</comment>
<dbReference type="PANTHER" id="PTHR43811:SF19">
    <property type="entry name" value="39 KDA FK506-BINDING NUCLEAR PROTEIN"/>
    <property type="match status" value="1"/>
</dbReference>
<organism evidence="8 9">
    <name type="scientific">Phytomonospora endophytica</name>
    <dbReference type="NCBI Taxonomy" id="714109"/>
    <lineage>
        <taxon>Bacteria</taxon>
        <taxon>Bacillati</taxon>
        <taxon>Actinomycetota</taxon>
        <taxon>Actinomycetes</taxon>
        <taxon>Micromonosporales</taxon>
        <taxon>Micromonosporaceae</taxon>
        <taxon>Phytomonospora</taxon>
    </lineage>
</organism>
<dbReference type="RefSeq" id="WP_184786682.1">
    <property type="nucleotide sequence ID" value="NZ_BONT01000013.1"/>
</dbReference>
<dbReference type="EMBL" id="JACHGT010000003">
    <property type="protein sequence ID" value="MBB6033823.1"/>
    <property type="molecule type" value="Genomic_DNA"/>
</dbReference>
<comment type="caution">
    <text evidence="8">The sequence shown here is derived from an EMBL/GenBank/DDBJ whole genome shotgun (WGS) entry which is preliminary data.</text>
</comment>
<evidence type="ECO:0000313" key="8">
    <source>
        <dbReference type="EMBL" id="MBB6033823.1"/>
    </source>
</evidence>